<dbReference type="InterPro" id="IPR000627">
    <property type="entry name" value="Intradiol_dOase_C"/>
</dbReference>
<dbReference type="Gene3D" id="2.60.130.10">
    <property type="entry name" value="Aromatic compound dioxygenase"/>
    <property type="match status" value="1"/>
</dbReference>
<dbReference type="RefSeq" id="WP_013407749.1">
    <property type="nucleotide sequence ID" value="NC_014655.1"/>
</dbReference>
<dbReference type="HOGENOM" id="CLU_688374_0_0_10"/>
<dbReference type="GO" id="GO:0008199">
    <property type="term" value="F:ferric iron binding"/>
    <property type="evidence" value="ECO:0007669"/>
    <property type="project" value="InterPro"/>
</dbReference>
<accession>E4RRP2</accession>
<dbReference type="EMBL" id="CP002305">
    <property type="protein sequence ID" value="ADQ16698.1"/>
    <property type="molecule type" value="Genomic_DNA"/>
</dbReference>
<dbReference type="OrthoDB" id="933561at2"/>
<keyword evidence="3" id="KW-0560">Oxidoreductase</keyword>
<keyword evidence="6" id="KW-1185">Reference proteome</keyword>
<comment type="similarity">
    <text evidence="1">Belongs to the intradiol ring-cleavage dioxygenase family.</text>
</comment>
<dbReference type="PANTHER" id="PTHR33711:SF10">
    <property type="entry name" value="INTRADIOL RING-CLEAVAGE DIOXYGENASES DOMAIN-CONTAINING PROTEIN"/>
    <property type="match status" value="1"/>
</dbReference>
<dbReference type="STRING" id="649349.Lbys_0962"/>
<evidence type="ECO:0000313" key="5">
    <source>
        <dbReference type="EMBL" id="ADQ16698.1"/>
    </source>
</evidence>
<dbReference type="PROSITE" id="PS51257">
    <property type="entry name" value="PROKAR_LIPOPROTEIN"/>
    <property type="match status" value="1"/>
</dbReference>
<dbReference type="GO" id="GO:0016702">
    <property type="term" value="F:oxidoreductase activity, acting on single donors with incorporation of molecular oxygen, incorporation of two atoms of oxygen"/>
    <property type="evidence" value="ECO:0007669"/>
    <property type="project" value="InterPro"/>
</dbReference>
<evidence type="ECO:0000259" key="4">
    <source>
        <dbReference type="Pfam" id="PF00775"/>
    </source>
</evidence>
<dbReference type="SUPFAM" id="SSF49482">
    <property type="entry name" value="Aromatic compound dioxygenase"/>
    <property type="match status" value="1"/>
</dbReference>
<organism evidence="5 6">
    <name type="scientific">Leadbetterella byssophila (strain DSM 17132 / JCM 16389 / KACC 11308 / NBRC 106382 / 4M15)</name>
    <dbReference type="NCBI Taxonomy" id="649349"/>
    <lineage>
        <taxon>Bacteria</taxon>
        <taxon>Pseudomonadati</taxon>
        <taxon>Bacteroidota</taxon>
        <taxon>Cytophagia</taxon>
        <taxon>Cytophagales</taxon>
        <taxon>Leadbetterellaceae</taxon>
        <taxon>Leadbetterella</taxon>
    </lineage>
</organism>
<gene>
    <name evidence="5" type="ordered locus">Lbys_0962</name>
</gene>
<keyword evidence="2 5" id="KW-0223">Dioxygenase</keyword>
<dbReference type="InterPro" id="IPR015889">
    <property type="entry name" value="Intradiol_dOase_core"/>
</dbReference>
<evidence type="ECO:0000256" key="2">
    <source>
        <dbReference type="ARBA" id="ARBA00022964"/>
    </source>
</evidence>
<reference key="1">
    <citation type="submission" date="2010-11" db="EMBL/GenBank/DDBJ databases">
        <title>The complete genome of Leadbetterella byssophila DSM 17132.</title>
        <authorList>
            <consortium name="US DOE Joint Genome Institute (JGI-PGF)"/>
            <person name="Lucas S."/>
            <person name="Copeland A."/>
            <person name="Lapidus A."/>
            <person name="Glavina del Rio T."/>
            <person name="Dalin E."/>
            <person name="Tice H."/>
            <person name="Bruce D."/>
            <person name="Goodwin L."/>
            <person name="Pitluck S."/>
            <person name="Kyrpides N."/>
            <person name="Mavromatis K."/>
            <person name="Ivanova N."/>
            <person name="Teshima H."/>
            <person name="Brettin T."/>
            <person name="Detter J.C."/>
            <person name="Han C."/>
            <person name="Tapia R."/>
            <person name="Land M."/>
            <person name="Hauser L."/>
            <person name="Markowitz V."/>
            <person name="Cheng J.-F."/>
            <person name="Hugenholtz P."/>
            <person name="Woyke T."/>
            <person name="Wu D."/>
            <person name="Tindall B."/>
            <person name="Pomrenke H.G."/>
            <person name="Brambilla E."/>
            <person name="Klenk H.-P."/>
            <person name="Eisen J.A."/>
        </authorList>
    </citation>
    <scope>NUCLEOTIDE SEQUENCE [LARGE SCALE GENOMIC DNA]</scope>
    <source>
        <strain>DSM 17132</strain>
    </source>
</reference>
<evidence type="ECO:0000256" key="1">
    <source>
        <dbReference type="ARBA" id="ARBA00007825"/>
    </source>
</evidence>
<dbReference type="Pfam" id="PF00775">
    <property type="entry name" value="Dioxygenase_C"/>
    <property type="match status" value="1"/>
</dbReference>
<dbReference type="KEGG" id="lby:Lbys_0962"/>
<evidence type="ECO:0000256" key="3">
    <source>
        <dbReference type="ARBA" id="ARBA00023002"/>
    </source>
</evidence>
<dbReference type="AlphaFoldDB" id="E4RRP2"/>
<protein>
    <submittedName>
        <fullName evidence="5">Intradiol ring-cleavage dioxygenase</fullName>
    </submittedName>
</protein>
<evidence type="ECO:0000313" key="6">
    <source>
        <dbReference type="Proteomes" id="UP000007435"/>
    </source>
</evidence>
<reference evidence="5 6" key="2">
    <citation type="journal article" date="2011" name="Stand. Genomic Sci.">
        <title>Complete genome sequence of Leadbetterella byssophila type strain (4M15).</title>
        <authorList>
            <person name="Abt B."/>
            <person name="Teshima H."/>
            <person name="Lucas S."/>
            <person name="Lapidus A."/>
            <person name="Del Rio T.G."/>
            <person name="Nolan M."/>
            <person name="Tice H."/>
            <person name="Cheng J.F."/>
            <person name="Pitluck S."/>
            <person name="Liolios K."/>
            <person name="Pagani I."/>
            <person name="Ivanova N."/>
            <person name="Mavromatis K."/>
            <person name="Pati A."/>
            <person name="Tapia R."/>
            <person name="Han C."/>
            <person name="Goodwin L."/>
            <person name="Chen A."/>
            <person name="Palaniappan K."/>
            <person name="Land M."/>
            <person name="Hauser L."/>
            <person name="Chang Y.J."/>
            <person name="Jeffries C.D."/>
            <person name="Rohde M."/>
            <person name="Goker M."/>
            <person name="Tindall B.J."/>
            <person name="Detter J.C."/>
            <person name="Woyke T."/>
            <person name="Bristow J."/>
            <person name="Eisen J.A."/>
            <person name="Markowitz V."/>
            <person name="Hugenholtz P."/>
            <person name="Klenk H.P."/>
            <person name="Kyrpides N.C."/>
        </authorList>
    </citation>
    <scope>NUCLEOTIDE SEQUENCE [LARGE SCALE GENOMIC DNA]</scope>
    <source>
        <strain evidence="6">DSM 17132 / JCM 16389 / KACC 11308 / NBRC 106382 / 4M15</strain>
    </source>
</reference>
<dbReference type="Proteomes" id="UP000007435">
    <property type="component" value="Chromosome"/>
</dbReference>
<dbReference type="eggNOG" id="COG3485">
    <property type="taxonomic scope" value="Bacteria"/>
</dbReference>
<dbReference type="InterPro" id="IPR050770">
    <property type="entry name" value="Intradiol_RC_Dioxygenase"/>
</dbReference>
<sequence length="404" mass="46268">MKQLFKLGLFIILFNFLTSCNGQTKSESNQTEIKADENKLVGGGCDGCELMYVGMPKVISSEHTSIGWDEGKQKLILTGKVFQLDGRTPASDVIIYYWHTDDNGLYSSNNETPKHAKEHGKLRGWVKSDKSGNYTIKTSRPAAYPNDNIPQHIHLSIKEPDIINEYYADLYFDDDPLYLNQKKKYGKLDRAGTEILRIVLDGNIQIAEHNMVLGLNIPDYPTKNKADIQSGLNIGEDQPSFIPFHAFGPDKGTRTCPVCKYGRYHGIVYFVGDNPNWDEIKKWLKQLDNESVIREKYLKAYFVYGNSKNYNKQTRQTELEKIGEKLKLQKIALTFVPSFADTESEVNLNKINASIENTFIIFRHRTIVEKYVNLKPTEQNFKLIAETLDKTKGNYFDLNEPKHE</sequence>
<name>E4RRP2_LEAB4</name>
<proteinExistence type="inferred from homology"/>
<dbReference type="PANTHER" id="PTHR33711">
    <property type="entry name" value="DIOXYGENASE, PUTATIVE (AFU_ORTHOLOGUE AFUA_2G02910)-RELATED"/>
    <property type="match status" value="1"/>
</dbReference>
<feature type="domain" description="Intradiol ring-cleavage dioxygenases" evidence="4">
    <location>
        <begin position="72"/>
        <end position="178"/>
    </location>
</feature>